<feature type="region of interest" description="Disordered" evidence="1">
    <location>
        <begin position="296"/>
        <end position="324"/>
    </location>
</feature>
<feature type="region of interest" description="Disordered" evidence="1">
    <location>
        <begin position="1"/>
        <end position="189"/>
    </location>
</feature>
<proteinExistence type="predicted"/>
<sequence length="442" mass="49470">MGRHKSHNRESNEGTPEVSNHFKDKHDPLERDNRAGGRSRREKRSHKRKRDDASKRRHKERHRGSHSSSKSSSKGKSREAVHRSKDGEGSQSDSSGSFLNGQRGSSHCYGADVLQKHARSPSTVPHKEDHKEHRSKRAKSSKENFVLDGAQEDRDVLNHPSRTEEKVVRKCKDSGLGKEGQFMGVVPSAKLTRSQREEAFMKGQEQEVGLEGGEGNVLEVELRQKALANFMRHQDVSWRTDPHGSMSDDDTRQLATYNEQDEQVVSEVGNRHLLDVGNATNLDTPNNAPCSDTVARTGGNCPAEETDNNLEEGEIKSDDETEREIASSVVDNVLHENIERNSNTTRDDCEKQDDSRITSGREIERAGVNTAAPCVNAKQELSQEQAVKESQGVDLASAQRDSSSNFQEKTMSVMRGGEMVQVSYKVYIPKRAAELARRRLQR</sequence>
<organism evidence="2 3">
    <name type="scientific">Adiantum capillus-veneris</name>
    <name type="common">Maidenhair fern</name>
    <dbReference type="NCBI Taxonomy" id="13818"/>
    <lineage>
        <taxon>Eukaryota</taxon>
        <taxon>Viridiplantae</taxon>
        <taxon>Streptophyta</taxon>
        <taxon>Embryophyta</taxon>
        <taxon>Tracheophyta</taxon>
        <taxon>Polypodiopsida</taxon>
        <taxon>Polypodiidae</taxon>
        <taxon>Polypodiales</taxon>
        <taxon>Pteridineae</taxon>
        <taxon>Pteridaceae</taxon>
        <taxon>Vittarioideae</taxon>
        <taxon>Adiantum</taxon>
    </lineage>
</organism>
<feature type="compositionally biased region" description="Basic and acidic residues" evidence="1">
    <location>
        <begin position="151"/>
        <end position="176"/>
    </location>
</feature>
<protein>
    <submittedName>
        <fullName evidence="2">Uncharacterized protein</fullName>
    </submittedName>
</protein>
<feature type="compositionally biased region" description="Basic and acidic residues" evidence="1">
    <location>
        <begin position="20"/>
        <end position="35"/>
    </location>
</feature>
<evidence type="ECO:0000313" key="3">
    <source>
        <dbReference type="Proteomes" id="UP000886520"/>
    </source>
</evidence>
<feature type="compositionally biased region" description="Basic residues" evidence="1">
    <location>
        <begin position="37"/>
        <end position="65"/>
    </location>
</feature>
<dbReference type="Proteomes" id="UP000886520">
    <property type="component" value="Chromosome 21"/>
</dbReference>
<reference evidence="2" key="1">
    <citation type="submission" date="2021-01" db="EMBL/GenBank/DDBJ databases">
        <title>Adiantum capillus-veneris genome.</title>
        <authorList>
            <person name="Fang Y."/>
            <person name="Liao Q."/>
        </authorList>
    </citation>
    <scope>NUCLEOTIDE SEQUENCE</scope>
    <source>
        <strain evidence="2">H3</strain>
        <tissue evidence="2">Leaf</tissue>
    </source>
</reference>
<dbReference type="PANTHER" id="PTHR36808">
    <property type="entry name" value="TRANSCRIPTIONAL REGULATOR ATRX-LIKE PROTEIN"/>
    <property type="match status" value="1"/>
</dbReference>
<dbReference type="OrthoDB" id="786617at2759"/>
<evidence type="ECO:0000313" key="2">
    <source>
        <dbReference type="EMBL" id="KAI5063332.1"/>
    </source>
</evidence>
<feature type="region of interest" description="Disordered" evidence="1">
    <location>
        <begin position="336"/>
        <end position="361"/>
    </location>
</feature>
<comment type="caution">
    <text evidence="2">The sequence shown here is derived from an EMBL/GenBank/DDBJ whole genome shotgun (WGS) entry which is preliminary data.</text>
</comment>
<keyword evidence="3" id="KW-1185">Reference proteome</keyword>
<evidence type="ECO:0000256" key="1">
    <source>
        <dbReference type="SAM" id="MobiDB-lite"/>
    </source>
</evidence>
<dbReference type="AlphaFoldDB" id="A0A9D4U8N2"/>
<dbReference type="EMBL" id="JABFUD020000021">
    <property type="protein sequence ID" value="KAI5063332.1"/>
    <property type="molecule type" value="Genomic_DNA"/>
</dbReference>
<gene>
    <name evidence="2" type="ORF">GOP47_0021879</name>
</gene>
<dbReference type="PANTHER" id="PTHR36808:SF1">
    <property type="entry name" value="TRANSCRIPTIONAL REGULATOR ATRX-LIKE PROTEIN"/>
    <property type="match status" value="1"/>
</dbReference>
<feature type="compositionally biased region" description="Basic and acidic residues" evidence="1">
    <location>
        <begin position="76"/>
        <end position="88"/>
    </location>
</feature>
<name>A0A9D4U8N2_ADICA</name>
<accession>A0A9D4U8N2</accession>